<proteinExistence type="predicted"/>
<protein>
    <submittedName>
        <fullName evidence="2">Glycerophosphodiester phosphodiesterase</fullName>
    </submittedName>
</protein>
<dbReference type="PANTHER" id="PTHR46211:SF14">
    <property type="entry name" value="GLYCEROPHOSPHODIESTER PHOSPHODIESTERASE"/>
    <property type="match status" value="1"/>
</dbReference>
<accession>A0ABV5W4E8</accession>
<name>A0ABV5W4E8_9BACL</name>
<evidence type="ECO:0000259" key="1">
    <source>
        <dbReference type="PROSITE" id="PS51704"/>
    </source>
</evidence>
<dbReference type="EMBL" id="JBHMAG010000018">
    <property type="protein sequence ID" value="MFB9755425.1"/>
    <property type="molecule type" value="Genomic_DNA"/>
</dbReference>
<feature type="domain" description="GP-PDE" evidence="1">
    <location>
        <begin position="8"/>
        <end position="269"/>
    </location>
</feature>
<reference evidence="2 3" key="1">
    <citation type="submission" date="2024-09" db="EMBL/GenBank/DDBJ databases">
        <authorList>
            <person name="Sun Q."/>
            <person name="Mori K."/>
        </authorList>
    </citation>
    <scope>NUCLEOTIDE SEQUENCE [LARGE SCALE GENOMIC DNA]</scope>
    <source>
        <strain evidence="2 3">JCM 12520</strain>
    </source>
</reference>
<dbReference type="Gene3D" id="3.20.20.190">
    <property type="entry name" value="Phosphatidylinositol (PI) phosphodiesterase"/>
    <property type="match status" value="1"/>
</dbReference>
<dbReference type="PANTHER" id="PTHR46211">
    <property type="entry name" value="GLYCEROPHOSPHORYL DIESTER PHOSPHODIESTERASE"/>
    <property type="match status" value="1"/>
</dbReference>
<organism evidence="2 3">
    <name type="scientific">Paenibacillus hodogayensis</name>
    <dbReference type="NCBI Taxonomy" id="279208"/>
    <lineage>
        <taxon>Bacteria</taxon>
        <taxon>Bacillati</taxon>
        <taxon>Bacillota</taxon>
        <taxon>Bacilli</taxon>
        <taxon>Bacillales</taxon>
        <taxon>Paenibacillaceae</taxon>
        <taxon>Paenibacillus</taxon>
    </lineage>
</organism>
<dbReference type="InterPro" id="IPR030395">
    <property type="entry name" value="GP_PDE_dom"/>
</dbReference>
<keyword evidence="3" id="KW-1185">Reference proteome</keyword>
<evidence type="ECO:0000313" key="2">
    <source>
        <dbReference type="EMBL" id="MFB9755425.1"/>
    </source>
</evidence>
<dbReference type="RefSeq" id="WP_344908381.1">
    <property type="nucleotide sequence ID" value="NZ_BAAAYO010000006.1"/>
</dbReference>
<dbReference type="CDD" id="cd08566">
    <property type="entry name" value="GDPD_AtGDE_like"/>
    <property type="match status" value="1"/>
</dbReference>
<gene>
    <name evidence="2" type="ORF">ACFFNY_27935</name>
</gene>
<evidence type="ECO:0000313" key="3">
    <source>
        <dbReference type="Proteomes" id="UP001589619"/>
    </source>
</evidence>
<dbReference type="Pfam" id="PF03009">
    <property type="entry name" value="GDPD"/>
    <property type="match status" value="1"/>
</dbReference>
<dbReference type="SUPFAM" id="SSF51695">
    <property type="entry name" value="PLC-like phosphodiesterases"/>
    <property type="match status" value="1"/>
</dbReference>
<dbReference type="InterPro" id="IPR017946">
    <property type="entry name" value="PLC-like_Pdiesterase_TIM-brl"/>
</dbReference>
<dbReference type="PROSITE" id="PS51704">
    <property type="entry name" value="GP_PDE"/>
    <property type="match status" value="1"/>
</dbReference>
<dbReference type="Proteomes" id="UP001589619">
    <property type="component" value="Unassembled WGS sequence"/>
</dbReference>
<comment type="caution">
    <text evidence="2">The sequence shown here is derived from an EMBL/GenBank/DDBJ whole genome shotgun (WGS) entry which is preliminary data.</text>
</comment>
<sequence length="277" mass="31349">MASEHDRIYWQAHRGGGANEAPDNTMAANRYAWSLGGIPEADIRTTKDGIIVALHDETPARTTTAPDKVKDRPIAEFDFAEIAEWDAGVKFDPRFGGETIPSLEQLFQDMQGRPERLAYLDLKQVDLSDLGRLIDRYGVNRQVIFTHNEQSNCKQMKRIARDVRSMLWIGGSAERIKRTYAEQARDLGYDGLDQVQLHLNGKTADDGDSDWPYAIDRVFLRETLAETAAAGVDLEVLPFEFDERSIHMLLDLGLRWFATDEPARFLQCTRTWSGSVT</sequence>